<dbReference type="AlphaFoldDB" id="A0A5B9E9Z2"/>
<gene>
    <name evidence="2" type="ORF">FTW19_07895</name>
</gene>
<feature type="transmembrane region" description="Helical" evidence="1">
    <location>
        <begin position="189"/>
        <end position="210"/>
    </location>
</feature>
<evidence type="ECO:0000256" key="1">
    <source>
        <dbReference type="SAM" id="Phobius"/>
    </source>
</evidence>
<keyword evidence="1" id="KW-0812">Transmembrane</keyword>
<sequence>MTSAETLAIPSVETEKTVNAPRPFYWSIRRELWEHRSILFAPATVAAAIIVVAIVRISFLTAFVHNGGSVRMERNGGGQDIVAGMFMVAAGLVLITAILTGVFYSLDALLSERRDRSILFWKSLPVSDRTTVLAKAAVPIVVLPGVAFVITIAMNIVLALIFSFGLLIFREPLGDLWSQLPFFQIQVFVLYFIVTCTLWYAPIYGWLLLVSSISRRAALVWAVVPFIGAVGLERFAFRTEYVGRWLQHRLAGGVQAAFHYATKHNGPIGLRDATPLVYLAEPGLWMGLAAFAIFLFLCIRMRRFQGPI</sequence>
<dbReference type="KEGG" id="talb:FTW19_07895"/>
<proteinExistence type="predicted"/>
<dbReference type="Proteomes" id="UP000321820">
    <property type="component" value="Chromosome"/>
</dbReference>
<feature type="transmembrane region" description="Helical" evidence="1">
    <location>
        <begin position="136"/>
        <end position="169"/>
    </location>
</feature>
<organism evidence="2 3">
    <name type="scientific">Terriglobus albidus</name>
    <dbReference type="NCBI Taxonomy" id="1592106"/>
    <lineage>
        <taxon>Bacteria</taxon>
        <taxon>Pseudomonadati</taxon>
        <taxon>Acidobacteriota</taxon>
        <taxon>Terriglobia</taxon>
        <taxon>Terriglobales</taxon>
        <taxon>Acidobacteriaceae</taxon>
        <taxon>Terriglobus</taxon>
    </lineage>
</organism>
<dbReference type="OrthoDB" id="118685at2"/>
<accession>A0A5B9E9Z2</accession>
<feature type="transmembrane region" description="Helical" evidence="1">
    <location>
        <begin position="217"/>
        <end position="237"/>
    </location>
</feature>
<feature type="transmembrane region" description="Helical" evidence="1">
    <location>
        <begin position="81"/>
        <end position="106"/>
    </location>
</feature>
<dbReference type="RefSeq" id="WP_147647115.1">
    <property type="nucleotide sequence ID" value="NZ_CP042806.1"/>
</dbReference>
<feature type="transmembrane region" description="Helical" evidence="1">
    <location>
        <begin position="38"/>
        <end position="61"/>
    </location>
</feature>
<dbReference type="EMBL" id="CP042806">
    <property type="protein sequence ID" value="QEE27925.1"/>
    <property type="molecule type" value="Genomic_DNA"/>
</dbReference>
<keyword evidence="1" id="KW-0472">Membrane</keyword>
<keyword evidence="1" id="KW-1133">Transmembrane helix</keyword>
<keyword evidence="3" id="KW-1185">Reference proteome</keyword>
<protein>
    <submittedName>
        <fullName evidence="2">ABC transporter permease</fullName>
    </submittedName>
</protein>
<name>A0A5B9E9Z2_9BACT</name>
<evidence type="ECO:0000313" key="2">
    <source>
        <dbReference type="EMBL" id="QEE27925.1"/>
    </source>
</evidence>
<evidence type="ECO:0000313" key="3">
    <source>
        <dbReference type="Proteomes" id="UP000321820"/>
    </source>
</evidence>
<reference evidence="2 3" key="1">
    <citation type="submission" date="2019-08" db="EMBL/GenBank/DDBJ databases">
        <title>Complete genome sequence of Terriglobus albidus strain ORNL.</title>
        <authorList>
            <person name="Podar M."/>
        </authorList>
    </citation>
    <scope>NUCLEOTIDE SEQUENCE [LARGE SCALE GENOMIC DNA]</scope>
    <source>
        <strain evidence="2 3">ORNL</strain>
    </source>
</reference>
<feature type="transmembrane region" description="Helical" evidence="1">
    <location>
        <begin position="282"/>
        <end position="299"/>
    </location>
</feature>